<dbReference type="PANTHER" id="PTHR12558">
    <property type="entry name" value="CELL DIVISION CYCLE 16,23,27"/>
    <property type="match status" value="1"/>
</dbReference>
<dbReference type="SMART" id="SM00028">
    <property type="entry name" value="TPR"/>
    <property type="match status" value="5"/>
</dbReference>
<dbReference type="InterPro" id="IPR019734">
    <property type="entry name" value="TPR_rpt"/>
</dbReference>
<accession>A0A2U8GPX9</accession>
<dbReference type="RefSeq" id="WP_108949407.1">
    <property type="nucleotide sequence ID" value="NZ_CP022187.1"/>
</dbReference>
<keyword evidence="2" id="KW-0732">Signal</keyword>
<dbReference type="Proteomes" id="UP000244930">
    <property type="component" value="Chromosome"/>
</dbReference>
<dbReference type="Pfam" id="PF14559">
    <property type="entry name" value="TPR_19"/>
    <property type="match status" value="2"/>
</dbReference>
<dbReference type="AlphaFoldDB" id="A0A2U8GPX9"/>
<name>A0A2U8GPX9_9RHOO</name>
<evidence type="ECO:0000313" key="4">
    <source>
        <dbReference type="Proteomes" id="UP000244930"/>
    </source>
</evidence>
<proteinExistence type="predicted"/>
<evidence type="ECO:0000256" key="1">
    <source>
        <dbReference type="PROSITE-ProRule" id="PRU00339"/>
    </source>
</evidence>
<evidence type="ECO:0000256" key="2">
    <source>
        <dbReference type="SAM" id="SignalP"/>
    </source>
</evidence>
<dbReference type="KEGG" id="acom:CEW83_11155"/>
<dbReference type="PANTHER" id="PTHR12558:SF13">
    <property type="entry name" value="CELL DIVISION CYCLE PROTEIN 27 HOMOLOG"/>
    <property type="match status" value="1"/>
</dbReference>
<organism evidence="3 4">
    <name type="scientific">Parazoarcus communis</name>
    <dbReference type="NCBI Taxonomy" id="41977"/>
    <lineage>
        <taxon>Bacteria</taxon>
        <taxon>Pseudomonadati</taxon>
        <taxon>Pseudomonadota</taxon>
        <taxon>Betaproteobacteria</taxon>
        <taxon>Rhodocyclales</taxon>
        <taxon>Zoogloeaceae</taxon>
        <taxon>Parazoarcus</taxon>
    </lineage>
</organism>
<feature type="signal peptide" evidence="2">
    <location>
        <begin position="1"/>
        <end position="26"/>
    </location>
</feature>
<evidence type="ECO:0008006" key="5">
    <source>
        <dbReference type="Google" id="ProtNLM"/>
    </source>
</evidence>
<protein>
    <recommendedName>
        <fullName evidence="5">Tetratricopeptide repeat protein</fullName>
    </recommendedName>
</protein>
<dbReference type="PROSITE" id="PS50005">
    <property type="entry name" value="TPR"/>
    <property type="match status" value="1"/>
</dbReference>
<dbReference type="Pfam" id="PF13432">
    <property type="entry name" value="TPR_16"/>
    <property type="match status" value="1"/>
</dbReference>
<dbReference type="EMBL" id="CP022187">
    <property type="protein sequence ID" value="AWI75702.1"/>
    <property type="molecule type" value="Genomic_DNA"/>
</dbReference>
<dbReference type="Gene3D" id="1.25.40.10">
    <property type="entry name" value="Tetratricopeptide repeat domain"/>
    <property type="match status" value="2"/>
</dbReference>
<reference evidence="3 4" key="1">
    <citation type="submission" date="2017-06" db="EMBL/GenBank/DDBJ databases">
        <title>Azoarcus.</title>
        <authorList>
            <person name="Woo J.-H."/>
            <person name="Kim H.-S."/>
        </authorList>
    </citation>
    <scope>NUCLEOTIDE SEQUENCE [LARGE SCALE GENOMIC DNA]</scope>
    <source>
        <strain evidence="3 4">TSPY31</strain>
    </source>
</reference>
<sequence>MNRTIARRLAHLGTALLLGLSPGAFALAQEAPAASTLPAQELTPQTLYRFLLAEIAGARGQIGLAAQLYLEIARDTRDPRIARRAAEVALFARNADMAAEAARIWSEADPDSEEAKRLLAGVVSTHGGRMEDVQIQLARALAQAPANLDANLMGLNRALSRLEDKQAAQSMVIRLTEPYLDHPEAHFARAQAAAIAGSPMESLTAINASLLLRPDWETGLLFKAQLLMQTGAHTEASHLLQEAITRQPDNRNLRLGYARSLIAAKQFETARTEFRTLLESAPGDRDLLYAVALLSLQLDDPSAAEPLLKQALEAGHPEADAIRIHLGQVAEQREDGAAARKWFESVGPGAHYAEARIRSAHSLAREGQIDEARSLLQTPTEDANLSRRFRLAEAQMLREAGRTEDAFDVIDDALLQAPDDADLLYESAMLAERLDRLEVMEGRLRKVIALTPDHAHAKNALGYSLADRGIRLEEAERLIASAHELAPDDAFILDSLGWVSFRLGDNEAALEHLQRAYSMRPDPEIAAHLSEVLWTLDRRAEAETLLDEALAEHPDNEALRSTALRLRKP</sequence>
<keyword evidence="1" id="KW-0802">TPR repeat</keyword>
<dbReference type="InterPro" id="IPR011990">
    <property type="entry name" value="TPR-like_helical_dom_sf"/>
</dbReference>
<gene>
    <name evidence="3" type="ORF">CEW83_11155</name>
</gene>
<evidence type="ECO:0000313" key="3">
    <source>
        <dbReference type="EMBL" id="AWI75702.1"/>
    </source>
</evidence>
<dbReference type="SUPFAM" id="SSF48452">
    <property type="entry name" value="TPR-like"/>
    <property type="match status" value="2"/>
</dbReference>
<feature type="chain" id="PRO_5015913157" description="Tetratricopeptide repeat protein" evidence="2">
    <location>
        <begin position="27"/>
        <end position="569"/>
    </location>
</feature>
<feature type="repeat" description="TPR" evidence="1">
    <location>
        <begin position="490"/>
        <end position="523"/>
    </location>
</feature>
<keyword evidence="4" id="KW-1185">Reference proteome</keyword>